<feature type="compositionally biased region" description="Pro residues" evidence="1">
    <location>
        <begin position="542"/>
        <end position="551"/>
    </location>
</feature>
<evidence type="ECO:0000313" key="4">
    <source>
        <dbReference type="Proteomes" id="UP001174997"/>
    </source>
</evidence>
<dbReference type="PANTHER" id="PTHR39147:SF1">
    <property type="entry name" value="PROTEIN SPT21"/>
    <property type="match status" value="1"/>
</dbReference>
<dbReference type="Pfam" id="PF25823">
    <property type="entry name" value="Ams2-SPT21_N"/>
    <property type="match status" value="1"/>
</dbReference>
<feature type="compositionally biased region" description="Polar residues" evidence="1">
    <location>
        <begin position="1117"/>
        <end position="1130"/>
    </location>
</feature>
<feature type="compositionally biased region" description="Polar residues" evidence="1">
    <location>
        <begin position="1057"/>
        <end position="1077"/>
    </location>
</feature>
<feature type="compositionally biased region" description="Pro residues" evidence="1">
    <location>
        <begin position="655"/>
        <end position="685"/>
    </location>
</feature>
<feature type="compositionally biased region" description="Pro residues" evidence="1">
    <location>
        <begin position="279"/>
        <end position="293"/>
    </location>
</feature>
<feature type="compositionally biased region" description="Pro residues" evidence="1">
    <location>
        <begin position="802"/>
        <end position="812"/>
    </location>
</feature>
<proteinExistence type="predicted"/>
<feature type="region of interest" description="Disordered" evidence="1">
    <location>
        <begin position="423"/>
        <end position="782"/>
    </location>
</feature>
<feature type="region of interest" description="Disordered" evidence="1">
    <location>
        <begin position="1322"/>
        <end position="1366"/>
    </location>
</feature>
<dbReference type="Proteomes" id="UP001174997">
    <property type="component" value="Unassembled WGS sequence"/>
</dbReference>
<comment type="caution">
    <text evidence="3">The sequence shown here is derived from an EMBL/GenBank/DDBJ whole genome shotgun (WGS) entry which is preliminary data.</text>
</comment>
<feature type="domain" description="Ams2/SPT21 N-terminal" evidence="2">
    <location>
        <begin position="27"/>
        <end position="161"/>
    </location>
</feature>
<evidence type="ECO:0000313" key="3">
    <source>
        <dbReference type="EMBL" id="KAK0666834.1"/>
    </source>
</evidence>
<dbReference type="Gene3D" id="3.30.50.10">
    <property type="entry name" value="Erythroid Transcription Factor GATA-1, subunit A"/>
    <property type="match status" value="1"/>
</dbReference>
<feature type="region of interest" description="Disordered" evidence="1">
    <location>
        <begin position="206"/>
        <end position="391"/>
    </location>
</feature>
<feature type="compositionally biased region" description="Basic residues" evidence="1">
    <location>
        <begin position="687"/>
        <end position="700"/>
    </location>
</feature>
<name>A0AA40D9I1_9PEZI</name>
<dbReference type="InterPro" id="IPR042403">
    <property type="entry name" value="Spt21/Ams2"/>
</dbReference>
<feature type="compositionally biased region" description="Basic residues" evidence="1">
    <location>
        <begin position="240"/>
        <end position="252"/>
    </location>
</feature>
<feature type="region of interest" description="Disordered" evidence="1">
    <location>
        <begin position="1218"/>
        <end position="1242"/>
    </location>
</feature>
<feature type="compositionally biased region" description="Pro residues" evidence="1">
    <location>
        <begin position="1160"/>
        <end position="1169"/>
    </location>
</feature>
<dbReference type="InterPro" id="IPR013088">
    <property type="entry name" value="Znf_NHR/GATA"/>
</dbReference>
<protein>
    <recommendedName>
        <fullName evidence="2">Ams2/SPT21 N-terminal domain-containing protein</fullName>
    </recommendedName>
</protein>
<dbReference type="GO" id="GO:0030466">
    <property type="term" value="P:silent mating-type cassette heterochromatin formation"/>
    <property type="evidence" value="ECO:0007669"/>
    <property type="project" value="TreeGrafter"/>
</dbReference>
<dbReference type="GO" id="GO:0000183">
    <property type="term" value="P:rDNA heterochromatin formation"/>
    <property type="evidence" value="ECO:0007669"/>
    <property type="project" value="TreeGrafter"/>
</dbReference>
<dbReference type="GO" id="GO:0008270">
    <property type="term" value="F:zinc ion binding"/>
    <property type="evidence" value="ECO:0007669"/>
    <property type="project" value="InterPro"/>
</dbReference>
<reference evidence="3" key="1">
    <citation type="submission" date="2023-06" db="EMBL/GenBank/DDBJ databases">
        <title>Genome-scale phylogeny and comparative genomics of the fungal order Sordariales.</title>
        <authorList>
            <consortium name="Lawrence Berkeley National Laboratory"/>
            <person name="Hensen N."/>
            <person name="Bonometti L."/>
            <person name="Westerberg I."/>
            <person name="Brannstrom I.O."/>
            <person name="Guillou S."/>
            <person name="Cros-Aarteil S."/>
            <person name="Calhoun S."/>
            <person name="Haridas S."/>
            <person name="Kuo A."/>
            <person name="Mondo S."/>
            <person name="Pangilinan J."/>
            <person name="Riley R."/>
            <person name="Labutti K."/>
            <person name="Andreopoulos B."/>
            <person name="Lipzen A."/>
            <person name="Chen C."/>
            <person name="Yanf M."/>
            <person name="Daum C."/>
            <person name="Ng V."/>
            <person name="Clum A."/>
            <person name="Steindorff A."/>
            <person name="Ohm R."/>
            <person name="Martin F."/>
            <person name="Silar P."/>
            <person name="Natvig D."/>
            <person name="Lalanne C."/>
            <person name="Gautier V."/>
            <person name="Ament-Velasquez S.L."/>
            <person name="Kruys A."/>
            <person name="Hutchinson M.I."/>
            <person name="Powell A.J."/>
            <person name="Barry K."/>
            <person name="Miller A.N."/>
            <person name="Grigoriev I.V."/>
            <person name="Debuchy R."/>
            <person name="Gladieux P."/>
            <person name="Thoren M.H."/>
            <person name="Johannesson H."/>
        </authorList>
    </citation>
    <scope>NUCLEOTIDE SEQUENCE</scope>
    <source>
        <strain evidence="3">CBS 307.81</strain>
    </source>
</reference>
<feature type="compositionally biased region" description="Basic residues" evidence="1">
    <location>
        <begin position="985"/>
        <end position="999"/>
    </location>
</feature>
<feature type="compositionally biased region" description="Basic residues" evidence="1">
    <location>
        <begin position="348"/>
        <end position="366"/>
    </location>
</feature>
<dbReference type="PANTHER" id="PTHR39147">
    <property type="entry name" value="PROTEIN SPT21"/>
    <property type="match status" value="1"/>
</dbReference>
<dbReference type="InterPro" id="IPR057725">
    <property type="entry name" value="Ams2-SPT21_N"/>
</dbReference>
<feature type="region of interest" description="Disordered" evidence="1">
    <location>
        <begin position="798"/>
        <end position="827"/>
    </location>
</feature>
<feature type="compositionally biased region" description="Low complexity" evidence="1">
    <location>
        <begin position="709"/>
        <end position="721"/>
    </location>
</feature>
<accession>A0AA40D9I1</accession>
<sequence>MATPTNSWQAPSHHMVAQPAGVEDFGVQTRPMGLKVQYTFDRDSQVNCLARWPHLLHIQTIPLDERTTIGVVDLRTCLQAVAQSSPEIVNQEDNDYSVYAYDFSEPDVPLVGQGMLSRGLDPNNETSQQQLVPGRVTRNLLALLSSGSRETLEVKLKLTMVAKVPPRPDFSALEGFNLSNSSQMPVDDNSEWNSFVQSSQIFGQNGNVAQVPSPALPPAPVQNHSFHHNHHNPHNQHSQHSQHNHHNHHNHHFNNPMHEPRPMEMRSDSAPPYMNRPSSIPPPEPQPAAPTPPATHGIPSVATVPDPPRTHTPIQSAPSPVPQPQPVDPSTETQPQARPSRPSSRTSTRSRRQRPPTGRPRGRPRKSATEGNTSAAEEATDGDEGPRKKRAKVIRADYASVAPFGSAPDSLRVAASTSGSLRAMRPIGAGNDAPTPNHLQDVPRAPTPVPDGALLQQQQRRRMVGHKARSESIGMENIPVFQHQHRQPQLPMHEISQDARSPVESIGQSPDQGYSPEDSVGDLGSSPPVPRTTAYLRSSPPASSPILPPMPMRNVDSGFMSGGLDDFFDEDDMMPDLPPPQMQELPGPMPAQMRIAQPVPVPMASKPKSRKNSRVRTASQQQEVTFREVNPGPPELLPTKSLFKPAGRAKTLNRPTPPPTTNRPSPPPASDQPAERPTPPPPSNRPAPKKQNARSLKRSHTAPNPVVSEQEAPVQPAQPQPITQHYGINLSQEPALSHFEQQSASTNGAVLPTANLDGHHLGNGFARVSEPAPSPREMSVPAAPMPVVESREVVEPCFQQQPLPPTSRPPSRPASQGPGAPTVPASDLGNEQILTLPQPLMSEAACPPSDFDAPRYSKNLVKKQTIKERLESAIMRGESPPFCNNCGAIETPTWRKIWIQEHKGVPPFYEFSDKPGFVTMIDILERDAEGQPAAYRLVKKNLGTKDDKKVWIETLLCNPCGIWLAKFRNHRPPDRWEKDAARLNQSRKRREGKGKKKSRAKSDGAMNPTSEAYFTTDPAGPLDHESPEENIPESIPENGTLPESHNTIATDDKLLNLRSSPKQRLPGSTHSRGSGTADSPIAVEDDLGSTRRLLFPSPRKDVTPRVFGELSANVTQTATHGQVAKSATSGKENHGTLPGRPGTPVNGADELDQELFGTPPRCPSTPPPTSTATGVFKTPTRPTPSHRPITRSVSRSMRSHRSIAKSPIDVFMAVRRVSTPRSGSNQGLLAPPSSSGRRRSPRYHPVETHFVHDDDVQHFESPFTANLAQLLSEANNFTTGSPSHKLPEIDLGSLQDLDEAALAQQLLDSTNAMDLDNLLGTELAMPPSSPPSTRSRSGRRQGGVEFGAPLSENAWAEPHGAGRSTN</sequence>
<dbReference type="GO" id="GO:0006357">
    <property type="term" value="P:regulation of transcription by RNA polymerase II"/>
    <property type="evidence" value="ECO:0007669"/>
    <property type="project" value="TreeGrafter"/>
</dbReference>
<feature type="compositionally biased region" description="Polar residues" evidence="1">
    <location>
        <begin position="615"/>
        <end position="624"/>
    </location>
</feature>
<feature type="region of interest" description="Disordered" evidence="1">
    <location>
        <begin position="1117"/>
        <end position="1200"/>
    </location>
</feature>
<feature type="compositionally biased region" description="Basic and acidic residues" evidence="1">
    <location>
        <begin position="258"/>
        <end position="267"/>
    </location>
</feature>
<organism evidence="3 4">
    <name type="scientific">Cercophora samala</name>
    <dbReference type="NCBI Taxonomy" id="330535"/>
    <lineage>
        <taxon>Eukaryota</taxon>
        <taxon>Fungi</taxon>
        <taxon>Dikarya</taxon>
        <taxon>Ascomycota</taxon>
        <taxon>Pezizomycotina</taxon>
        <taxon>Sordariomycetes</taxon>
        <taxon>Sordariomycetidae</taxon>
        <taxon>Sordariales</taxon>
        <taxon>Lasiosphaeriaceae</taxon>
        <taxon>Cercophora</taxon>
    </lineage>
</organism>
<evidence type="ECO:0000259" key="2">
    <source>
        <dbReference type="Pfam" id="PF25823"/>
    </source>
</evidence>
<feature type="compositionally biased region" description="Polar residues" evidence="1">
    <location>
        <begin position="729"/>
        <end position="748"/>
    </location>
</feature>
<gene>
    <name evidence="3" type="ORF">QBC41DRAFT_145318</name>
</gene>
<evidence type="ECO:0000256" key="1">
    <source>
        <dbReference type="SAM" id="MobiDB-lite"/>
    </source>
</evidence>
<dbReference type="SUPFAM" id="SSF57716">
    <property type="entry name" value="Glucocorticoid receptor-like (DNA-binding domain)"/>
    <property type="match status" value="1"/>
</dbReference>
<feature type="compositionally biased region" description="Basic residues" evidence="1">
    <location>
        <begin position="225"/>
        <end position="234"/>
    </location>
</feature>
<dbReference type="EMBL" id="JAULSY010000081">
    <property type="protein sequence ID" value="KAK0666834.1"/>
    <property type="molecule type" value="Genomic_DNA"/>
</dbReference>
<feature type="compositionally biased region" description="Low complexity" evidence="1">
    <location>
        <begin position="328"/>
        <end position="347"/>
    </location>
</feature>
<feature type="region of interest" description="Disordered" evidence="1">
    <location>
        <begin position="976"/>
        <end position="1085"/>
    </location>
</feature>
<keyword evidence="4" id="KW-1185">Reference proteome</keyword>